<dbReference type="InterPro" id="IPR019406">
    <property type="entry name" value="APLF_PBZ"/>
</dbReference>
<evidence type="ECO:0000256" key="2">
    <source>
        <dbReference type="SAM" id="MobiDB-lite"/>
    </source>
</evidence>
<feature type="compositionally biased region" description="Acidic residues" evidence="2">
    <location>
        <begin position="113"/>
        <end position="124"/>
    </location>
</feature>
<dbReference type="AlphaFoldDB" id="A0AAV2H9F7"/>
<name>A0AAV2H9F7_LYMST</name>
<dbReference type="PANTHER" id="PTHR21315">
    <property type="entry name" value="APRATAXIN AND PNK-LIKE FACTOR-RELATED"/>
    <property type="match status" value="1"/>
</dbReference>
<organism evidence="4 5">
    <name type="scientific">Lymnaea stagnalis</name>
    <name type="common">Great pond snail</name>
    <name type="synonym">Helix stagnalis</name>
    <dbReference type="NCBI Taxonomy" id="6523"/>
    <lineage>
        <taxon>Eukaryota</taxon>
        <taxon>Metazoa</taxon>
        <taxon>Spiralia</taxon>
        <taxon>Lophotrochozoa</taxon>
        <taxon>Mollusca</taxon>
        <taxon>Gastropoda</taxon>
        <taxon>Heterobranchia</taxon>
        <taxon>Euthyneura</taxon>
        <taxon>Panpulmonata</taxon>
        <taxon>Hygrophila</taxon>
        <taxon>Lymnaeoidea</taxon>
        <taxon>Lymnaeidae</taxon>
        <taxon>Lymnaea</taxon>
    </lineage>
</organism>
<accession>A0AAV2H9F7</accession>
<keyword evidence="5" id="KW-1185">Reference proteome</keyword>
<feature type="compositionally biased region" description="Low complexity" evidence="2">
    <location>
        <begin position="45"/>
        <end position="59"/>
    </location>
</feature>
<protein>
    <recommendedName>
        <fullName evidence="3">BRCT domain-containing protein</fullName>
    </recommendedName>
</protein>
<dbReference type="SUPFAM" id="SSF52113">
    <property type="entry name" value="BRCT domain"/>
    <property type="match status" value="1"/>
</dbReference>
<dbReference type="PROSITE" id="PS50172">
    <property type="entry name" value="BRCT"/>
    <property type="match status" value="1"/>
</dbReference>
<evidence type="ECO:0000256" key="1">
    <source>
        <dbReference type="SAM" id="Coils"/>
    </source>
</evidence>
<dbReference type="SUPFAM" id="SSF56399">
    <property type="entry name" value="ADP-ribosylation"/>
    <property type="match status" value="1"/>
</dbReference>
<keyword evidence="1" id="KW-0175">Coiled coil</keyword>
<feature type="domain" description="BRCT" evidence="3">
    <location>
        <begin position="428"/>
        <end position="514"/>
    </location>
</feature>
<dbReference type="InterPro" id="IPR001357">
    <property type="entry name" value="BRCT_dom"/>
</dbReference>
<dbReference type="Pfam" id="PF10283">
    <property type="entry name" value="zf-CCHH"/>
    <property type="match status" value="2"/>
</dbReference>
<feature type="coiled-coil region" evidence="1">
    <location>
        <begin position="159"/>
        <end position="193"/>
    </location>
</feature>
<dbReference type="GO" id="GO:0008408">
    <property type="term" value="F:3'-5' exonuclease activity"/>
    <property type="evidence" value="ECO:0007669"/>
    <property type="project" value="InterPro"/>
</dbReference>
<dbReference type="GO" id="GO:0003950">
    <property type="term" value="F:NAD+ poly-ADP-ribosyltransferase activity"/>
    <property type="evidence" value="ECO:0007669"/>
    <property type="project" value="InterPro"/>
</dbReference>
<evidence type="ECO:0000313" key="5">
    <source>
        <dbReference type="Proteomes" id="UP001497497"/>
    </source>
</evidence>
<dbReference type="PANTHER" id="PTHR21315:SF3">
    <property type="entry name" value="PARP DOMAIN-CONTAINING PROTEIN"/>
    <property type="match status" value="1"/>
</dbReference>
<dbReference type="Pfam" id="PF16589">
    <property type="entry name" value="BRCT_2"/>
    <property type="match status" value="1"/>
</dbReference>
<dbReference type="Pfam" id="PF00644">
    <property type="entry name" value="PARP"/>
    <property type="match status" value="1"/>
</dbReference>
<sequence>MTDGPSASKKLKTDDSSLPQCPYGAECYRKNPQHFKEFVHPPKSPTTSSASSTTASVTHTDPHSVSDVINFSASSQMISELPLCKYGAKCYRKNLLHFAEFSHPTNKTANDENGSDTDVYDSEEEKEKTEVKKGDILCKGLSLVKKFSQMTDDERKELIKTAFEEKLRLQQELENAKKIVAEKDKELSNLQKKLNNGLLLLEGEAEALKLETTTYFSLLPERAYKEGSASQTHFRLAESQFYRLLTGDVTPTVLKVDYVVSPKVVKKFREFQKKLKTSRGEEFSYPILGFHGTDQKNIRPICENGFKAPGEKGFKHKTDSGWYGAGVYFSEFTYYSMAYITGCSELMLCQVLPGKVFECPSLIHGATLQTGYDSHMSPCKKELVIFNTAAILPCYIIYFGDAKGAFKYGDGGELATCDQLYSDALLKPSSKVFTGMKFTLLGKMADTHGNLFKLILQHGGKKATKATFTVLVTTKEDGAVVSDAKNRYIPVVREAYIYKCILQNKKLLFKDFSL</sequence>
<feature type="region of interest" description="Disordered" evidence="2">
    <location>
        <begin position="104"/>
        <end position="126"/>
    </location>
</feature>
<proteinExistence type="predicted"/>
<dbReference type="GO" id="GO:0003906">
    <property type="term" value="F:DNA-(apurinic or apyrimidinic site) endonuclease activity"/>
    <property type="evidence" value="ECO:0007669"/>
    <property type="project" value="InterPro"/>
</dbReference>
<dbReference type="InterPro" id="IPR039253">
    <property type="entry name" value="APLF"/>
</dbReference>
<comment type="caution">
    <text evidence="4">The sequence shown here is derived from an EMBL/GenBank/DDBJ whole genome shotgun (WGS) entry which is preliminary data.</text>
</comment>
<feature type="region of interest" description="Disordered" evidence="2">
    <location>
        <begin position="1"/>
        <end position="64"/>
    </location>
</feature>
<dbReference type="SMART" id="SM00292">
    <property type="entry name" value="BRCT"/>
    <property type="match status" value="1"/>
</dbReference>
<evidence type="ECO:0000259" key="3">
    <source>
        <dbReference type="PROSITE" id="PS50172"/>
    </source>
</evidence>
<reference evidence="4 5" key="1">
    <citation type="submission" date="2024-04" db="EMBL/GenBank/DDBJ databases">
        <authorList>
            <consortium name="Genoscope - CEA"/>
            <person name="William W."/>
        </authorList>
    </citation>
    <scope>NUCLEOTIDE SEQUENCE [LARGE SCALE GENOMIC DNA]</scope>
</reference>
<dbReference type="Gene3D" id="3.40.50.10190">
    <property type="entry name" value="BRCT domain"/>
    <property type="match status" value="1"/>
</dbReference>
<dbReference type="Gene3D" id="3.90.228.10">
    <property type="match status" value="1"/>
</dbReference>
<dbReference type="EMBL" id="CAXITT010000037">
    <property type="protein sequence ID" value="CAL1528756.1"/>
    <property type="molecule type" value="Genomic_DNA"/>
</dbReference>
<gene>
    <name evidence="4" type="ORF">GSLYS_00002926001</name>
</gene>
<dbReference type="GO" id="GO:0006302">
    <property type="term" value="P:double-strand break repair"/>
    <property type="evidence" value="ECO:0007669"/>
    <property type="project" value="InterPro"/>
</dbReference>
<dbReference type="InterPro" id="IPR012317">
    <property type="entry name" value="Poly(ADP-ribose)pol_cat_dom"/>
</dbReference>
<dbReference type="InterPro" id="IPR036420">
    <property type="entry name" value="BRCT_dom_sf"/>
</dbReference>
<dbReference type="Proteomes" id="UP001497497">
    <property type="component" value="Unassembled WGS sequence"/>
</dbReference>
<evidence type="ECO:0000313" key="4">
    <source>
        <dbReference type="EMBL" id="CAL1528756.1"/>
    </source>
</evidence>